<dbReference type="Proteomes" id="UP000472272">
    <property type="component" value="Chromosome 8"/>
</dbReference>
<reference evidence="8" key="2">
    <citation type="submission" date="2025-08" db="UniProtKB">
        <authorList>
            <consortium name="Ensembl"/>
        </authorList>
    </citation>
    <scope>IDENTIFICATION</scope>
</reference>
<evidence type="ECO:0000256" key="6">
    <source>
        <dbReference type="ARBA" id="ARBA00061741"/>
    </source>
</evidence>
<accession>A0A670K7M9</accession>
<keyword evidence="3 7" id="KW-0645">Protease</keyword>
<proteinExistence type="inferred from homology"/>
<name>A0A670K7M9_PODMU</name>
<evidence type="ECO:0000256" key="1">
    <source>
        <dbReference type="ARBA" id="ARBA00009431"/>
    </source>
</evidence>
<protein>
    <recommendedName>
        <fullName evidence="7">Carboxypeptidase</fullName>
        <ecNumber evidence="7">3.4.16.-</ecNumber>
    </recommendedName>
</protein>
<comment type="subunit">
    <text evidence="6">Heterodimer of a 32 kDa chain and a 20 kDa chain; disulfide-linked.</text>
</comment>
<dbReference type="InterPro" id="IPR018202">
    <property type="entry name" value="Ser_caboxypep_ser_AS"/>
</dbReference>
<dbReference type="EC" id="3.4.16.-" evidence="7"/>
<evidence type="ECO:0000256" key="3">
    <source>
        <dbReference type="ARBA" id="ARBA00022670"/>
    </source>
</evidence>
<dbReference type="GO" id="GO:1904715">
    <property type="term" value="P:negative regulation of chaperone-mediated autophagy"/>
    <property type="evidence" value="ECO:0007669"/>
    <property type="project" value="UniProtKB-ARBA"/>
</dbReference>
<dbReference type="Ensembl" id="ENSPMRT00000034770.1">
    <property type="protein sequence ID" value="ENSPMRP00000032791.1"/>
    <property type="gene ID" value="ENSPMRG00000021246.1"/>
</dbReference>
<comment type="similarity">
    <text evidence="1 7">Belongs to the peptidase S10 family.</text>
</comment>
<dbReference type="FunFam" id="3.40.50.1820:FF:000335">
    <property type="entry name" value="Carboxypeptidase"/>
    <property type="match status" value="1"/>
</dbReference>
<dbReference type="OMA" id="WYTGGQV"/>
<evidence type="ECO:0000256" key="2">
    <source>
        <dbReference type="ARBA" id="ARBA00022645"/>
    </source>
</evidence>
<dbReference type="GO" id="GO:0006508">
    <property type="term" value="P:proteolysis"/>
    <property type="evidence" value="ECO:0007669"/>
    <property type="project" value="UniProtKB-KW"/>
</dbReference>
<organism evidence="8 9">
    <name type="scientific">Podarcis muralis</name>
    <name type="common">Wall lizard</name>
    <name type="synonym">Lacerta muralis</name>
    <dbReference type="NCBI Taxonomy" id="64176"/>
    <lineage>
        <taxon>Eukaryota</taxon>
        <taxon>Metazoa</taxon>
        <taxon>Chordata</taxon>
        <taxon>Craniata</taxon>
        <taxon>Vertebrata</taxon>
        <taxon>Euteleostomi</taxon>
        <taxon>Lepidosauria</taxon>
        <taxon>Squamata</taxon>
        <taxon>Bifurcata</taxon>
        <taxon>Unidentata</taxon>
        <taxon>Episquamata</taxon>
        <taxon>Laterata</taxon>
        <taxon>Lacertibaenia</taxon>
        <taxon>Lacertidae</taxon>
        <taxon>Podarcis</taxon>
    </lineage>
</organism>
<dbReference type="PANTHER" id="PTHR11802">
    <property type="entry name" value="SERINE PROTEASE FAMILY S10 SERINE CARBOXYPEPTIDASE"/>
    <property type="match status" value="1"/>
</dbReference>
<evidence type="ECO:0000313" key="9">
    <source>
        <dbReference type="Proteomes" id="UP000472272"/>
    </source>
</evidence>
<evidence type="ECO:0000313" key="8">
    <source>
        <dbReference type="Ensembl" id="ENSPMRP00000032791.1"/>
    </source>
</evidence>
<keyword evidence="9" id="KW-1185">Reference proteome</keyword>
<dbReference type="PRINTS" id="PR00724">
    <property type="entry name" value="CRBOXYPTASEC"/>
</dbReference>
<evidence type="ECO:0000256" key="7">
    <source>
        <dbReference type="RuleBase" id="RU361156"/>
    </source>
</evidence>
<sequence>MLLACYQSTQAEHDIRCPATPPLYGSLSQNSTMHLLFRLCAVFSASFGLCSGTDASPDLITSLPGLSEMPTFQQWSGYLQAGSGQYFHYWFVESQGNPATDPVVLWLNGGPGCSSMEGLLAENGPFHLNDDATLYLNPNSWNKVANVLYMESPAGVGYSYATEDSPINDSQVAEDNYQALQSFFAKFPDFANNEFYVFGESYGGIYVPTLTAKIAEGSAGINLKGFGVGNGMLSYFLNDETLMEFAYYHGVFGDDLWASLNENCCDEGTCNFSSNMNSDCITAVSLGLAKQGAVILHQLFPEEFNLILPSPCFHFQKIGSIPGVPHCINATAMYVWLNQDEVRQALHIPSTLPDWELCSTQVSAHYQRVYRDMTPFYKYLLAQDLRALVYNGDVDMACNFLGAEKFVESLNQTVLNDYQPWYFNDQIAGFFKEYEKITFLTVKVSDLIGASGHYTFHYLKDLCPASPLYNSVTQSRFQVKISNTLIIKRQNNKFINSRITQKQEEQH</sequence>
<dbReference type="InterPro" id="IPR029058">
    <property type="entry name" value="AB_hydrolase_fold"/>
</dbReference>
<reference evidence="8 9" key="1">
    <citation type="journal article" date="2019" name="Proc. Natl. Acad. Sci. U.S.A.">
        <title>Regulatory changes in pterin and carotenoid genes underlie balanced color polymorphisms in the wall lizard.</title>
        <authorList>
            <person name="Andrade P."/>
            <person name="Pinho C."/>
            <person name="Perez I de Lanuza G."/>
            <person name="Afonso S."/>
            <person name="Brejcha J."/>
            <person name="Rubin C.J."/>
            <person name="Wallerman O."/>
            <person name="Pereira P."/>
            <person name="Sabatino S.J."/>
            <person name="Bellati A."/>
            <person name="Pellitteri-Rosa D."/>
            <person name="Bosakova Z."/>
            <person name="Bunikis I."/>
            <person name="Carretero M.A."/>
            <person name="Feiner N."/>
            <person name="Marsik P."/>
            <person name="Pauperio F."/>
            <person name="Salvi D."/>
            <person name="Soler L."/>
            <person name="While G.M."/>
            <person name="Uller T."/>
            <person name="Font E."/>
            <person name="Andersson L."/>
            <person name="Carneiro M."/>
        </authorList>
    </citation>
    <scope>NUCLEOTIDE SEQUENCE</scope>
</reference>
<evidence type="ECO:0000256" key="4">
    <source>
        <dbReference type="ARBA" id="ARBA00022801"/>
    </source>
</evidence>
<dbReference type="PANTHER" id="PTHR11802:SF471">
    <property type="entry name" value="CARBOXYPEPTIDASE"/>
    <property type="match status" value="1"/>
</dbReference>
<dbReference type="Gene3D" id="3.40.50.1820">
    <property type="entry name" value="alpha/beta hydrolase"/>
    <property type="match status" value="1"/>
</dbReference>
<comment type="function">
    <text evidence="5">Protective protein appears to be essential for both the activity of beta-galactosidase and neuraminidase, it associates with these enzymes and exerts a protective function necessary for their stability and activity. This protein is also a carboxypeptidase and can deamidate tachykinins.</text>
</comment>
<dbReference type="PROSITE" id="PS00131">
    <property type="entry name" value="CARBOXYPEPT_SER_SER"/>
    <property type="match status" value="1"/>
</dbReference>
<dbReference type="GO" id="GO:0004185">
    <property type="term" value="F:serine-type carboxypeptidase activity"/>
    <property type="evidence" value="ECO:0007669"/>
    <property type="project" value="UniProtKB-UniRule"/>
</dbReference>
<dbReference type="InterPro" id="IPR001563">
    <property type="entry name" value="Peptidase_S10"/>
</dbReference>
<reference evidence="8" key="3">
    <citation type="submission" date="2025-09" db="UniProtKB">
        <authorList>
            <consortium name="Ensembl"/>
        </authorList>
    </citation>
    <scope>IDENTIFICATION</scope>
</reference>
<dbReference type="Pfam" id="PF00450">
    <property type="entry name" value="Peptidase_S10"/>
    <property type="match status" value="1"/>
</dbReference>
<dbReference type="SUPFAM" id="SSF53474">
    <property type="entry name" value="alpha/beta-Hydrolases"/>
    <property type="match status" value="1"/>
</dbReference>
<dbReference type="GO" id="GO:0031647">
    <property type="term" value="P:regulation of protein stability"/>
    <property type="evidence" value="ECO:0007669"/>
    <property type="project" value="UniProtKB-ARBA"/>
</dbReference>
<evidence type="ECO:0000256" key="5">
    <source>
        <dbReference type="ARBA" id="ARBA00054649"/>
    </source>
</evidence>
<dbReference type="GeneTree" id="ENSGT00880000138014"/>
<keyword evidence="4 7" id="KW-0378">Hydrolase</keyword>
<keyword evidence="2 7" id="KW-0121">Carboxypeptidase</keyword>
<dbReference type="AlphaFoldDB" id="A0A670K7M9"/>